<dbReference type="InterPro" id="IPR004276">
    <property type="entry name" value="GlycoTrans_28_N"/>
</dbReference>
<keyword evidence="1" id="KW-0808">Transferase</keyword>
<dbReference type="InterPro" id="IPR010610">
    <property type="entry name" value="EryCIII-like_C"/>
</dbReference>
<protein>
    <recommendedName>
        <fullName evidence="3">EF-hand domain-containing protein</fullName>
    </recommendedName>
</protein>
<dbReference type="GO" id="GO:0005509">
    <property type="term" value="F:calcium ion binding"/>
    <property type="evidence" value="ECO:0007669"/>
    <property type="project" value="InterPro"/>
</dbReference>
<dbReference type="CDD" id="cd03784">
    <property type="entry name" value="GT1_Gtf-like"/>
    <property type="match status" value="1"/>
</dbReference>
<dbReference type="AlphaFoldDB" id="A0A7S3ZCF6"/>
<keyword evidence="2" id="KW-0106">Calcium</keyword>
<dbReference type="GO" id="GO:0005975">
    <property type="term" value="P:carbohydrate metabolic process"/>
    <property type="evidence" value="ECO:0007669"/>
    <property type="project" value="InterPro"/>
</dbReference>
<dbReference type="GO" id="GO:0016906">
    <property type="term" value="F:sterol 3-beta-glucosyltransferase activity"/>
    <property type="evidence" value="ECO:0007669"/>
    <property type="project" value="UniProtKB-ARBA"/>
</dbReference>
<dbReference type="EMBL" id="HBIV01043768">
    <property type="protein sequence ID" value="CAE0678945.1"/>
    <property type="molecule type" value="Transcribed_RNA"/>
</dbReference>
<organism evidence="4">
    <name type="scientific">Lotharella globosa</name>
    <dbReference type="NCBI Taxonomy" id="91324"/>
    <lineage>
        <taxon>Eukaryota</taxon>
        <taxon>Sar</taxon>
        <taxon>Rhizaria</taxon>
        <taxon>Cercozoa</taxon>
        <taxon>Chlorarachniophyceae</taxon>
        <taxon>Lotharella</taxon>
    </lineage>
</organism>
<dbReference type="Pfam" id="PF03033">
    <property type="entry name" value="Glyco_transf_28"/>
    <property type="match status" value="1"/>
</dbReference>
<dbReference type="InterPro" id="IPR011992">
    <property type="entry name" value="EF-hand-dom_pair"/>
</dbReference>
<dbReference type="SUPFAM" id="SSF53756">
    <property type="entry name" value="UDP-Glycosyltransferase/glycogen phosphorylase"/>
    <property type="match status" value="1"/>
</dbReference>
<gene>
    <name evidence="4" type="ORF">LGLO00237_LOCUS30727</name>
</gene>
<dbReference type="InterPro" id="IPR002213">
    <property type="entry name" value="UDP_glucos_trans"/>
</dbReference>
<dbReference type="InterPro" id="IPR018247">
    <property type="entry name" value="EF_Hand_1_Ca_BS"/>
</dbReference>
<dbReference type="SUPFAM" id="SSF47473">
    <property type="entry name" value="EF-hand"/>
    <property type="match status" value="1"/>
</dbReference>
<dbReference type="Gene3D" id="3.40.50.2000">
    <property type="entry name" value="Glycogen Phosphorylase B"/>
    <property type="match status" value="2"/>
</dbReference>
<dbReference type="PANTHER" id="PTHR48050:SF13">
    <property type="entry name" value="STEROL 3-BETA-GLUCOSYLTRANSFERASE UGT80A2"/>
    <property type="match status" value="1"/>
</dbReference>
<reference evidence="4" key="1">
    <citation type="submission" date="2021-01" db="EMBL/GenBank/DDBJ databases">
        <authorList>
            <person name="Corre E."/>
            <person name="Pelletier E."/>
            <person name="Niang G."/>
            <person name="Scheremetjew M."/>
            <person name="Finn R."/>
            <person name="Kale V."/>
            <person name="Holt S."/>
            <person name="Cochrane G."/>
            <person name="Meng A."/>
            <person name="Brown T."/>
            <person name="Cohen L."/>
        </authorList>
    </citation>
    <scope>NUCLEOTIDE SEQUENCE</scope>
    <source>
        <strain evidence="4">CCCM811</strain>
    </source>
</reference>
<dbReference type="Gene3D" id="1.10.238.10">
    <property type="entry name" value="EF-hand"/>
    <property type="match status" value="1"/>
</dbReference>
<evidence type="ECO:0000259" key="3">
    <source>
        <dbReference type="PROSITE" id="PS50222"/>
    </source>
</evidence>
<proteinExistence type="predicted"/>
<name>A0A7S3ZCF6_9EUKA</name>
<evidence type="ECO:0000256" key="2">
    <source>
        <dbReference type="ARBA" id="ARBA00022837"/>
    </source>
</evidence>
<dbReference type="InterPro" id="IPR050426">
    <property type="entry name" value="Glycosyltransferase_28"/>
</dbReference>
<dbReference type="PANTHER" id="PTHR48050">
    <property type="entry name" value="STEROL 3-BETA-GLUCOSYLTRANSFERASE"/>
    <property type="match status" value="1"/>
</dbReference>
<sequence length="735" mass="82836">MLAGMDEDQSKSISKEEFTKYFREFDKATITSIGHTVLNYPKAKVEAAVLPFRAMDAKRQGVIATKHFVRWFERKAREDRTLKIYDELEPQLKVLKERDTITFWEWMNLLVPANDEHGNAITRTRLLCAEVVGLCLAPSMLYNMAPRMNIVILICGSRGDVQPFIPIGQILKSIGHRVRLATHENFRDFVTKNGLEFYPIGGDPKQLMSYMVQSKGQLMPGISQLISPQYWRDTGDRFKMMSDIIMSGWEGANCPDVKGDNKPFKADVIISNPTTYCHVHLAEAMGVPLHMFFTMPWSPTSAFPHPMGNVAYKELKASKAQDKEVVDFLTAQRNRQKAKTKSAWVDDNVYSYRKVDLMMHVGMGSIFSDFRKKHGLDPNWKEGSSIIHEREVPFAYTWSPALIPKPLDWGDHVDVVGFSELKGSGFTKPPPEDIDAWIKKEPARPPVFIGFGSCVIPDVKKVSETIVKAAKQAGVRVIIQQGWAGLGKHLKGVEGVSFVKGAKFEDGKEAPELDMDKKDFCLVIGRVAHSWLFDMVAGVCHHGGAGTTYAGLIAARPTLVAPFFGDQPFWGQMVNNAGAGPKPTPVDQWKPDMLAKKFTSMFSKGQKKAALELSRAMKRENGAKESVRVFHEKLNIGQLECDLLQTDVAKFYVPNWRLKLGKRALTIMRKHQPDWFPILMGSVHRYTSCDWGSGCMPGFKEEIKDLRVGDLQVRFSFSSESLFALPKWHVILRCL</sequence>
<dbReference type="PROSITE" id="PS50222">
    <property type="entry name" value="EF_HAND_2"/>
    <property type="match status" value="1"/>
</dbReference>
<evidence type="ECO:0000313" key="4">
    <source>
        <dbReference type="EMBL" id="CAE0678945.1"/>
    </source>
</evidence>
<dbReference type="Pfam" id="PF06722">
    <property type="entry name" value="EryCIII-like_C"/>
    <property type="match status" value="1"/>
</dbReference>
<dbReference type="InterPro" id="IPR002048">
    <property type="entry name" value="EF_hand_dom"/>
</dbReference>
<dbReference type="FunFam" id="3.40.50.2000:FF:000009">
    <property type="entry name" value="Sterol 3-beta-glucosyltransferase UGT80A2"/>
    <property type="match status" value="1"/>
</dbReference>
<feature type="domain" description="EF-hand" evidence="3">
    <location>
        <begin position="1"/>
        <end position="28"/>
    </location>
</feature>
<dbReference type="PROSITE" id="PS00018">
    <property type="entry name" value="EF_HAND_1"/>
    <property type="match status" value="1"/>
</dbReference>
<evidence type="ECO:0000256" key="1">
    <source>
        <dbReference type="ARBA" id="ARBA00022679"/>
    </source>
</evidence>
<accession>A0A7S3ZCF6</accession>